<dbReference type="OrthoDB" id="9795206at2"/>
<dbReference type="Gene3D" id="3.40.630.30">
    <property type="match status" value="1"/>
</dbReference>
<dbReference type="EMBL" id="PXZM01000008">
    <property type="protein sequence ID" value="PSJ98413.1"/>
    <property type="molecule type" value="Genomic_DNA"/>
</dbReference>
<name>A0A2P7VGQ6_9BACL</name>
<dbReference type="Pfam" id="PF13302">
    <property type="entry name" value="Acetyltransf_3"/>
    <property type="match status" value="1"/>
</dbReference>
<dbReference type="GO" id="GO:0016747">
    <property type="term" value="F:acyltransferase activity, transferring groups other than amino-acyl groups"/>
    <property type="evidence" value="ECO:0007669"/>
    <property type="project" value="InterPro"/>
</dbReference>
<keyword evidence="2" id="KW-0808">Transferase</keyword>
<dbReference type="PROSITE" id="PS51186">
    <property type="entry name" value="GNAT"/>
    <property type="match status" value="1"/>
</dbReference>
<dbReference type="InterPro" id="IPR000182">
    <property type="entry name" value="GNAT_dom"/>
</dbReference>
<keyword evidence="3" id="KW-1185">Reference proteome</keyword>
<sequence length="188" mass="21825">MIKGNLVELRPVIAEDMERLFHWRNDEEAAKWAAGSGLVTYSYISLDSLRAMYEENVRASRLDDKLKSFVFSVYTLDGEHIGNCDYREVNPITRTATIGIAIMAKEYWSKGYGTDTLRLLLDFLFSKLNLNRVQLDTWSGNARAIRAYEKSGFVIEGRLRQNEYVDGQYYDTIMMGLLREEFYQQAKE</sequence>
<evidence type="ECO:0000259" key="1">
    <source>
        <dbReference type="PROSITE" id="PS51186"/>
    </source>
</evidence>
<dbReference type="AlphaFoldDB" id="A0A2P7VGQ6"/>
<protein>
    <submittedName>
        <fullName evidence="2">N-acetyltransferase</fullName>
    </submittedName>
</protein>
<comment type="caution">
    <text evidence="2">The sequence shown here is derived from an EMBL/GenBank/DDBJ whole genome shotgun (WGS) entry which is preliminary data.</text>
</comment>
<evidence type="ECO:0000313" key="2">
    <source>
        <dbReference type="EMBL" id="PSJ98413.1"/>
    </source>
</evidence>
<dbReference type="RefSeq" id="WP_106838114.1">
    <property type="nucleotide sequence ID" value="NZ_JBCNIW010000006.1"/>
</dbReference>
<dbReference type="Proteomes" id="UP000240419">
    <property type="component" value="Unassembled WGS sequence"/>
</dbReference>
<dbReference type="PANTHER" id="PTHR43415">
    <property type="entry name" value="SPERMIDINE N(1)-ACETYLTRANSFERASE"/>
    <property type="match status" value="1"/>
</dbReference>
<reference evidence="2 3" key="1">
    <citation type="submission" date="2018-03" db="EMBL/GenBank/DDBJ databases">
        <title>Brevisbacillus phylogenomics.</title>
        <authorList>
            <person name="Dunlap C."/>
        </authorList>
    </citation>
    <scope>NUCLEOTIDE SEQUENCE [LARGE SCALE GENOMIC DNA]</scope>
    <source>
        <strain evidence="2 3">NRRL NRS-1210</strain>
    </source>
</reference>
<feature type="domain" description="N-acetyltransferase" evidence="1">
    <location>
        <begin position="7"/>
        <end position="180"/>
    </location>
</feature>
<accession>A0A2P7VGQ6</accession>
<evidence type="ECO:0000313" key="3">
    <source>
        <dbReference type="Proteomes" id="UP000240419"/>
    </source>
</evidence>
<dbReference type="SUPFAM" id="SSF55729">
    <property type="entry name" value="Acyl-CoA N-acyltransferases (Nat)"/>
    <property type="match status" value="1"/>
</dbReference>
<proteinExistence type="predicted"/>
<dbReference type="PANTHER" id="PTHR43415:SF3">
    <property type="entry name" value="GNAT-FAMILY ACETYLTRANSFERASE"/>
    <property type="match status" value="1"/>
</dbReference>
<dbReference type="InterPro" id="IPR016181">
    <property type="entry name" value="Acyl_CoA_acyltransferase"/>
</dbReference>
<organism evidence="2 3">
    <name type="scientific">Brevibacillus fortis</name>
    <dbReference type="NCBI Taxonomy" id="2126352"/>
    <lineage>
        <taxon>Bacteria</taxon>
        <taxon>Bacillati</taxon>
        <taxon>Bacillota</taxon>
        <taxon>Bacilli</taxon>
        <taxon>Bacillales</taxon>
        <taxon>Paenibacillaceae</taxon>
        <taxon>Brevibacillus</taxon>
    </lineage>
</organism>
<gene>
    <name evidence="2" type="ORF">C7R93_06885</name>
</gene>